<comment type="caution">
    <text evidence="1">The sequence shown here is derived from an EMBL/GenBank/DDBJ whole genome shotgun (WGS) entry which is preliminary data.</text>
</comment>
<sequence>MTTREFGKMYHISIQAINKKVLKATSNHKNIIQIDKQYFTFTYTNGIGRGGKVLQIWSEPFKSEAEAEAFLHNYRVDMLEKMAKHTF</sequence>
<name>A0A4U8S093_9HELI</name>
<protein>
    <submittedName>
        <fullName evidence="1">Uncharacterized protein</fullName>
    </submittedName>
</protein>
<gene>
    <name evidence="1" type="ORF">LS81_010825</name>
</gene>
<proteinExistence type="predicted"/>
<evidence type="ECO:0000313" key="1">
    <source>
        <dbReference type="EMBL" id="TLD79029.1"/>
    </source>
</evidence>
<accession>A0A4U8S093</accession>
<evidence type="ECO:0000313" key="2">
    <source>
        <dbReference type="Proteomes" id="UP000029878"/>
    </source>
</evidence>
<dbReference type="EMBL" id="JRPL02000078">
    <property type="protein sequence ID" value="TLD79029.1"/>
    <property type="molecule type" value="Genomic_DNA"/>
</dbReference>
<reference evidence="1 2" key="1">
    <citation type="journal article" date="2014" name="Genome Announc.">
        <title>Draft genome sequences of eight enterohepatic helicobacter species isolated from both laboratory and wild rodents.</title>
        <authorList>
            <person name="Sheh A."/>
            <person name="Shen Z."/>
            <person name="Fox J.G."/>
        </authorList>
    </citation>
    <scope>NUCLEOTIDE SEQUENCE [LARGE SCALE GENOMIC DNA]</scope>
    <source>
        <strain evidence="1 2">ATCC 700114</strain>
    </source>
</reference>
<dbReference type="AlphaFoldDB" id="A0A4U8S093"/>
<feature type="non-terminal residue" evidence="1">
    <location>
        <position position="87"/>
    </location>
</feature>
<dbReference type="Proteomes" id="UP000029878">
    <property type="component" value="Unassembled WGS sequence"/>
</dbReference>
<dbReference type="OrthoDB" id="5287589at2"/>
<organism evidence="1 2">
    <name type="scientific">Helicobacter trogontum</name>
    <dbReference type="NCBI Taxonomy" id="50960"/>
    <lineage>
        <taxon>Bacteria</taxon>
        <taxon>Pseudomonadati</taxon>
        <taxon>Campylobacterota</taxon>
        <taxon>Epsilonproteobacteria</taxon>
        <taxon>Campylobacterales</taxon>
        <taxon>Helicobacteraceae</taxon>
        <taxon>Helicobacter</taxon>
    </lineage>
</organism>
<dbReference type="RefSeq" id="WP_138069954.1">
    <property type="nucleotide sequence ID" value="NZ_JRPL02000078.1"/>
</dbReference>